<feature type="compositionally biased region" description="Polar residues" evidence="4">
    <location>
        <begin position="218"/>
        <end position="232"/>
    </location>
</feature>
<protein>
    <recommendedName>
        <fullName evidence="5">HTH APSES-type domain-containing protein</fullName>
    </recommendedName>
</protein>
<dbReference type="Proteomes" id="UP000094285">
    <property type="component" value="Unassembled WGS sequence"/>
</dbReference>
<dbReference type="SUPFAM" id="SSF48403">
    <property type="entry name" value="Ankyrin repeat"/>
    <property type="match status" value="1"/>
</dbReference>
<feature type="region of interest" description="Disordered" evidence="4">
    <location>
        <begin position="513"/>
        <end position="544"/>
    </location>
</feature>
<feature type="repeat" description="ANK" evidence="3">
    <location>
        <begin position="423"/>
        <end position="455"/>
    </location>
</feature>
<gene>
    <name evidence="6" type="ORF">CANTADRAFT_7418</name>
</gene>
<dbReference type="RefSeq" id="XP_020063066.1">
    <property type="nucleotide sequence ID" value="XM_020211112.1"/>
</dbReference>
<dbReference type="Gene3D" id="1.25.40.20">
    <property type="entry name" value="Ankyrin repeat-containing domain"/>
    <property type="match status" value="1"/>
</dbReference>
<dbReference type="Pfam" id="PF04383">
    <property type="entry name" value="KilA-N"/>
    <property type="match status" value="1"/>
</dbReference>
<dbReference type="PANTHER" id="PTHR43828:SF3">
    <property type="entry name" value="CHROMO DOMAIN-CONTAINING PROTEIN"/>
    <property type="match status" value="1"/>
</dbReference>
<evidence type="ECO:0000256" key="1">
    <source>
        <dbReference type="ARBA" id="ARBA00022737"/>
    </source>
</evidence>
<accession>A0A1E4SEJ5</accession>
<feature type="region of interest" description="Disordered" evidence="4">
    <location>
        <begin position="177"/>
        <end position="232"/>
    </location>
</feature>
<sequence>MESPLNVGDITTNSIQNRLSETHLGSTCSSLINSAIYSGQRVIQLTLNLQITKENSAGNTPGASSLVILRRVKDSYINVSQLFQILIRLGHFTSGQVENYFRNEILSNMQYAGSGAGNVQYNDYRNHDNVQLQGLWIPYDKAVSLALKFDIYDFVKKLFLIDVHDFDKLPPRSAKRLYEDEDDDDDQSPSLMGSPTKRQKVKDDAKRTPDPHDDGQAFASSRNKSIKLSSKNPNFPYTLPPITKYNEEVATDLKLKLGELFKLDEAKNSALTLKEVSAVFQPLLTSSSKLVLDIPLDQKGQTALHFASTLASSVLISSFIDLGITSPIRGNLNGESPLVSTIQVTNSLEKGNFNEILTNWLFPNIWLFDNKKWTIFHHLIFQATKKFDSSKFYFKKIIEYVVSNEKHLKDFIEKLINSKDEENGNTCLHLAAEYELKWFTKVLVLLKADVNIANNGGIKPIDFDAVKDIVGPEETVSGKKTTDEDEDDVHFFELITTSTEFLDQRLAINGNIDDIEDPKDLDEFKPSEEHVASPTEPEDSKSSNKIFQSIQNLLKNTNLEYESILNSKRLQIKNLNQAVNDAVIVTANNRFTTKKISEKLVLLDNLKLQISNINDKLNSESAEEASDSGLQEQQYIIQPLFQRMVADEPIDDLKNDPQLHNQLQPVPILNARINAYKQVNQKLEAELTSLLDYSELTSKFKKVVSICTGVDINEVDELLDGLLEAVEGQQ</sequence>
<dbReference type="InterPro" id="IPR036770">
    <property type="entry name" value="Ankyrin_rpt-contain_sf"/>
</dbReference>
<dbReference type="InterPro" id="IPR036887">
    <property type="entry name" value="HTH_APSES_sf"/>
</dbReference>
<dbReference type="PROSITE" id="PS50088">
    <property type="entry name" value="ANK_REPEAT"/>
    <property type="match status" value="1"/>
</dbReference>
<dbReference type="STRING" id="984487.A0A1E4SEJ5"/>
<dbReference type="InterPro" id="IPR003163">
    <property type="entry name" value="Tscrpt_reg_HTH_APSES-type"/>
</dbReference>
<evidence type="ECO:0000256" key="2">
    <source>
        <dbReference type="ARBA" id="ARBA00023043"/>
    </source>
</evidence>
<dbReference type="InterPro" id="IPR002110">
    <property type="entry name" value="Ankyrin_rpt"/>
</dbReference>
<dbReference type="OrthoDB" id="6718656at2759"/>
<keyword evidence="2 3" id="KW-0040">ANK repeat</keyword>
<feature type="compositionally biased region" description="Basic and acidic residues" evidence="4">
    <location>
        <begin position="201"/>
        <end position="215"/>
    </location>
</feature>
<proteinExistence type="predicted"/>
<dbReference type="GO" id="GO:0001228">
    <property type="term" value="F:DNA-binding transcription activator activity, RNA polymerase II-specific"/>
    <property type="evidence" value="ECO:0007669"/>
    <property type="project" value="UniProtKB-ARBA"/>
</dbReference>
<dbReference type="AlphaFoldDB" id="A0A1E4SEJ5"/>
<keyword evidence="1" id="KW-0677">Repeat</keyword>
<feature type="compositionally biased region" description="Basic and acidic residues" evidence="4">
    <location>
        <begin position="521"/>
        <end position="531"/>
    </location>
</feature>
<dbReference type="EMBL" id="KV453914">
    <property type="protein sequence ID" value="ODV77944.1"/>
    <property type="molecule type" value="Genomic_DNA"/>
</dbReference>
<dbReference type="GO" id="GO:0030907">
    <property type="term" value="C:MBF transcription complex"/>
    <property type="evidence" value="ECO:0007669"/>
    <property type="project" value="TreeGrafter"/>
</dbReference>
<reference evidence="7" key="1">
    <citation type="submission" date="2016-05" db="EMBL/GenBank/DDBJ databases">
        <title>Comparative genomics of biotechnologically important yeasts.</title>
        <authorList>
            <consortium name="DOE Joint Genome Institute"/>
            <person name="Riley R."/>
            <person name="Haridas S."/>
            <person name="Wolfe K.H."/>
            <person name="Lopes M.R."/>
            <person name="Hittinger C.T."/>
            <person name="Goker M."/>
            <person name="Salamov A."/>
            <person name="Wisecaver J."/>
            <person name="Long T.M."/>
            <person name="Aerts A.L."/>
            <person name="Barry K."/>
            <person name="Choi C."/>
            <person name="Clum A."/>
            <person name="Coughlan A.Y."/>
            <person name="Deshpande S."/>
            <person name="Douglass A.P."/>
            <person name="Hanson S.J."/>
            <person name="Klenk H.-P."/>
            <person name="Labutti K."/>
            <person name="Lapidus A."/>
            <person name="Lindquist E."/>
            <person name="Lipzen A."/>
            <person name="Meier-Kolthoff J.P."/>
            <person name="Ohm R.A."/>
            <person name="Otillar R.P."/>
            <person name="Pangilinan J."/>
            <person name="Peng Y."/>
            <person name="Rokas A."/>
            <person name="Rosa C.A."/>
            <person name="Scheuner C."/>
            <person name="Sibirny A.A."/>
            <person name="Slot J.C."/>
            <person name="Stielow J.B."/>
            <person name="Sun H."/>
            <person name="Kurtzman C.P."/>
            <person name="Blackwell M."/>
            <person name="Grigoriev I.V."/>
            <person name="Jeffries T.W."/>
        </authorList>
    </citation>
    <scope>NUCLEOTIDE SEQUENCE [LARGE SCALE GENOMIC DNA]</scope>
    <source>
        <strain evidence="7">NRRL Y-17324</strain>
    </source>
</reference>
<dbReference type="PANTHER" id="PTHR43828">
    <property type="entry name" value="ASPARAGINASE"/>
    <property type="match status" value="1"/>
</dbReference>
<dbReference type="Pfam" id="PF00023">
    <property type="entry name" value="Ank"/>
    <property type="match status" value="1"/>
</dbReference>
<evidence type="ECO:0000313" key="6">
    <source>
        <dbReference type="EMBL" id="ODV77944.1"/>
    </source>
</evidence>
<name>A0A1E4SEJ5_9ASCO</name>
<dbReference type="SUPFAM" id="SSF54616">
    <property type="entry name" value="DNA-binding domain of Mlu1-box binding protein MBP1"/>
    <property type="match status" value="1"/>
</dbReference>
<feature type="domain" description="HTH APSES-type" evidence="5">
    <location>
        <begin position="44"/>
        <end position="170"/>
    </location>
</feature>
<dbReference type="GO" id="GO:0003677">
    <property type="term" value="F:DNA binding"/>
    <property type="evidence" value="ECO:0007669"/>
    <property type="project" value="InterPro"/>
</dbReference>
<organism evidence="6 7">
    <name type="scientific">Suhomyces tanzawaensis NRRL Y-17324</name>
    <dbReference type="NCBI Taxonomy" id="984487"/>
    <lineage>
        <taxon>Eukaryota</taxon>
        <taxon>Fungi</taxon>
        <taxon>Dikarya</taxon>
        <taxon>Ascomycota</taxon>
        <taxon>Saccharomycotina</taxon>
        <taxon>Pichiomycetes</taxon>
        <taxon>Debaryomycetaceae</taxon>
        <taxon>Suhomyces</taxon>
    </lineage>
</organism>
<keyword evidence="7" id="KW-1185">Reference proteome</keyword>
<dbReference type="GO" id="GO:0003713">
    <property type="term" value="F:transcription coactivator activity"/>
    <property type="evidence" value="ECO:0007669"/>
    <property type="project" value="TreeGrafter"/>
</dbReference>
<dbReference type="GeneID" id="30985248"/>
<evidence type="ECO:0000256" key="4">
    <source>
        <dbReference type="SAM" id="MobiDB-lite"/>
    </source>
</evidence>
<evidence type="ECO:0000256" key="3">
    <source>
        <dbReference type="PROSITE-ProRule" id="PRU00023"/>
    </source>
</evidence>
<evidence type="ECO:0000259" key="5">
    <source>
        <dbReference type="PROSITE" id="PS51299"/>
    </source>
</evidence>
<dbReference type="SMART" id="SM01252">
    <property type="entry name" value="KilA-N"/>
    <property type="match status" value="1"/>
</dbReference>
<dbReference type="InterPro" id="IPR051642">
    <property type="entry name" value="SWI6-like"/>
</dbReference>
<dbReference type="GO" id="GO:0033309">
    <property type="term" value="C:SBF transcription complex"/>
    <property type="evidence" value="ECO:0007669"/>
    <property type="project" value="TreeGrafter"/>
</dbReference>
<dbReference type="PROSITE" id="PS51299">
    <property type="entry name" value="HTH_APSES"/>
    <property type="match status" value="1"/>
</dbReference>
<evidence type="ECO:0000313" key="7">
    <source>
        <dbReference type="Proteomes" id="UP000094285"/>
    </source>
</evidence>
<dbReference type="InterPro" id="IPR018004">
    <property type="entry name" value="KilA/APSES_HTH"/>
</dbReference>
<dbReference type="Gene3D" id="3.10.260.10">
    <property type="entry name" value="Transcription regulator HTH, APSES-type DNA-binding domain"/>
    <property type="match status" value="1"/>
</dbReference>